<keyword evidence="2" id="KW-1185">Reference proteome</keyword>
<dbReference type="RefSeq" id="WP_089247017.1">
    <property type="nucleotide sequence ID" value="NZ_FZOW01000007.1"/>
</dbReference>
<protein>
    <recommendedName>
        <fullName evidence="3">DUF3558 domain-containing protein</fullName>
    </recommendedName>
</protein>
<gene>
    <name evidence="1" type="ORF">SAMN05421642_107132</name>
</gene>
<dbReference type="EMBL" id="FZOW01000007">
    <property type="protein sequence ID" value="SNS94823.1"/>
    <property type="molecule type" value="Genomic_DNA"/>
</dbReference>
<dbReference type="AlphaFoldDB" id="A0A239IP29"/>
<evidence type="ECO:0000313" key="2">
    <source>
        <dbReference type="Proteomes" id="UP000198327"/>
    </source>
</evidence>
<proteinExistence type="predicted"/>
<evidence type="ECO:0008006" key="3">
    <source>
        <dbReference type="Google" id="ProtNLM"/>
    </source>
</evidence>
<dbReference type="InterPro" id="IPR024520">
    <property type="entry name" value="DUF3558"/>
</dbReference>
<dbReference type="Pfam" id="PF12079">
    <property type="entry name" value="DUF3558"/>
    <property type="match status" value="1"/>
</dbReference>
<organism evidence="1 2">
    <name type="scientific">Rhodococcoides kyotonense</name>
    <dbReference type="NCBI Taxonomy" id="398843"/>
    <lineage>
        <taxon>Bacteria</taxon>
        <taxon>Bacillati</taxon>
        <taxon>Actinomycetota</taxon>
        <taxon>Actinomycetes</taxon>
        <taxon>Mycobacteriales</taxon>
        <taxon>Nocardiaceae</taxon>
        <taxon>Rhodococcoides</taxon>
    </lineage>
</organism>
<dbReference type="OrthoDB" id="4461876at2"/>
<accession>A0A239IP29</accession>
<reference evidence="2" key="1">
    <citation type="submission" date="2017-06" db="EMBL/GenBank/DDBJ databases">
        <authorList>
            <person name="Varghese N."/>
            <person name="Submissions S."/>
        </authorList>
    </citation>
    <scope>NUCLEOTIDE SEQUENCE [LARGE SCALE GENOMIC DNA]</scope>
    <source>
        <strain evidence="2">JCM 23211</strain>
    </source>
</reference>
<sequence>MRKWFAVLSAAIVLVGGCSRNVEPEAVAEQTRWDPCSITPEAIAATGLDPAYRDEGWGEGIVVEDWERCAFRPPGSDVLYVFSVKSSLEYSLDDLRQDPRNFEDHDVVLGDREAYQYRTKVAESAVTCNVGVDLPPGVVVFMANFMGDMTAETDPCAIVFAHASDLVYALPAAAK</sequence>
<name>A0A239IP29_9NOCA</name>
<dbReference type="PROSITE" id="PS51257">
    <property type="entry name" value="PROKAR_LIPOPROTEIN"/>
    <property type="match status" value="1"/>
</dbReference>
<evidence type="ECO:0000313" key="1">
    <source>
        <dbReference type="EMBL" id="SNS94823.1"/>
    </source>
</evidence>
<dbReference type="Proteomes" id="UP000198327">
    <property type="component" value="Unassembled WGS sequence"/>
</dbReference>